<dbReference type="EMBL" id="SOAM01000003">
    <property type="protein sequence ID" value="TDS75890.1"/>
    <property type="molecule type" value="Genomic_DNA"/>
</dbReference>
<dbReference type="RefSeq" id="WP_162850871.1">
    <property type="nucleotide sequence ID" value="NZ_BAAARP010000001.1"/>
</dbReference>
<accession>A0A4R7FG44</accession>
<evidence type="ECO:0000313" key="1">
    <source>
        <dbReference type="EMBL" id="TDS75890.1"/>
    </source>
</evidence>
<keyword evidence="1" id="KW-0808">Transferase</keyword>
<dbReference type="GO" id="GO:0016301">
    <property type="term" value="F:kinase activity"/>
    <property type="evidence" value="ECO:0007669"/>
    <property type="project" value="UniProtKB-KW"/>
</dbReference>
<sequence length="177" mass="18562">MPLLLVISGPPGVGKSTVVDAIAARRPATRLSIDDVEEAMRACGIADADTGVAAYEVVRAAAEQNLALGADVIVDAVNDSEPARETWVRAARATGAELVVAVLELGDRAAHRARLEGRVRPFERIPEPAWTAVEALIARSAPWGPEVLRLDAALPPDELARSALAQVPPRIAPSGSE</sequence>
<dbReference type="Proteomes" id="UP000295344">
    <property type="component" value="Unassembled WGS sequence"/>
</dbReference>
<name>A0A4R7FG44_9MICO</name>
<dbReference type="PANTHER" id="PTHR37807">
    <property type="entry name" value="OS07G0160300 PROTEIN"/>
    <property type="match status" value="1"/>
</dbReference>
<dbReference type="InterPro" id="IPR027417">
    <property type="entry name" value="P-loop_NTPase"/>
</dbReference>
<keyword evidence="2" id="KW-1185">Reference proteome</keyword>
<reference evidence="1 2" key="1">
    <citation type="submission" date="2019-03" db="EMBL/GenBank/DDBJ databases">
        <title>Genomic Encyclopedia of Archaeal and Bacterial Type Strains, Phase II (KMG-II): from individual species to whole genera.</title>
        <authorList>
            <person name="Goeker M."/>
        </authorList>
    </citation>
    <scope>NUCLEOTIDE SEQUENCE [LARGE SCALE GENOMIC DNA]</scope>
    <source>
        <strain evidence="1 2">DSM 24782</strain>
    </source>
</reference>
<dbReference type="AlphaFoldDB" id="A0A4R7FG44"/>
<dbReference type="SUPFAM" id="SSF52540">
    <property type="entry name" value="P-loop containing nucleoside triphosphate hydrolases"/>
    <property type="match status" value="1"/>
</dbReference>
<protein>
    <submittedName>
        <fullName evidence="1">Putative kinase</fullName>
    </submittedName>
</protein>
<evidence type="ECO:0000313" key="2">
    <source>
        <dbReference type="Proteomes" id="UP000295344"/>
    </source>
</evidence>
<dbReference type="PANTHER" id="PTHR37807:SF3">
    <property type="entry name" value="OS07G0160300 PROTEIN"/>
    <property type="match status" value="1"/>
</dbReference>
<gene>
    <name evidence="1" type="ORF">CLV52_2999</name>
</gene>
<keyword evidence="1" id="KW-0418">Kinase</keyword>
<proteinExistence type="predicted"/>
<dbReference type="Pfam" id="PF13671">
    <property type="entry name" value="AAA_33"/>
    <property type="match status" value="1"/>
</dbReference>
<organism evidence="1 2">
    <name type="scientific">Amnibacterium kyonggiense</name>
    <dbReference type="NCBI Taxonomy" id="595671"/>
    <lineage>
        <taxon>Bacteria</taxon>
        <taxon>Bacillati</taxon>
        <taxon>Actinomycetota</taxon>
        <taxon>Actinomycetes</taxon>
        <taxon>Micrococcales</taxon>
        <taxon>Microbacteriaceae</taxon>
        <taxon>Amnibacterium</taxon>
    </lineage>
</organism>
<dbReference type="Gene3D" id="3.40.50.300">
    <property type="entry name" value="P-loop containing nucleotide triphosphate hydrolases"/>
    <property type="match status" value="1"/>
</dbReference>
<comment type="caution">
    <text evidence="1">The sequence shown here is derived from an EMBL/GenBank/DDBJ whole genome shotgun (WGS) entry which is preliminary data.</text>
</comment>